<evidence type="ECO:0000256" key="1">
    <source>
        <dbReference type="ARBA" id="ARBA00004651"/>
    </source>
</evidence>
<dbReference type="Proteomes" id="UP000031014">
    <property type="component" value="Unassembled WGS sequence"/>
</dbReference>
<keyword evidence="3" id="KW-1003">Cell membrane</keyword>
<evidence type="ECO:0000256" key="6">
    <source>
        <dbReference type="ARBA" id="ARBA00023136"/>
    </source>
</evidence>
<gene>
    <name evidence="8" type="ORF">SAMD00020551_1548</name>
</gene>
<dbReference type="STRING" id="1321606.SAMD00020551_1548"/>
<feature type="transmembrane region" description="Helical" evidence="7">
    <location>
        <begin position="283"/>
        <end position="305"/>
    </location>
</feature>
<feature type="transmembrane region" description="Helical" evidence="7">
    <location>
        <begin position="7"/>
        <end position="27"/>
    </location>
</feature>
<dbReference type="RefSeq" id="WP_041965250.1">
    <property type="nucleotide sequence ID" value="NZ_BASE01000031.1"/>
</dbReference>
<name>A0A0A8X2G5_MESS1</name>
<comment type="subcellular location">
    <subcellularLocation>
        <location evidence="1">Cell membrane</location>
        <topology evidence="1">Multi-pass membrane protein</topology>
    </subcellularLocation>
</comment>
<dbReference type="GO" id="GO:0005886">
    <property type="term" value="C:plasma membrane"/>
    <property type="evidence" value="ECO:0007669"/>
    <property type="project" value="UniProtKB-SubCell"/>
</dbReference>
<comment type="caution">
    <text evidence="8">The sequence shown here is derived from an EMBL/GenBank/DDBJ whole genome shotgun (WGS) entry which is preliminary data.</text>
</comment>
<dbReference type="PANTHER" id="PTHR34856:SF2">
    <property type="entry name" value="PROTEIN NRFD"/>
    <property type="match status" value="1"/>
</dbReference>
<feature type="transmembrane region" description="Helical" evidence="7">
    <location>
        <begin position="123"/>
        <end position="144"/>
    </location>
</feature>
<feature type="transmembrane region" description="Helical" evidence="7">
    <location>
        <begin position="80"/>
        <end position="103"/>
    </location>
</feature>
<feature type="transmembrane region" description="Helical" evidence="7">
    <location>
        <begin position="200"/>
        <end position="225"/>
    </location>
</feature>
<comment type="similarity">
    <text evidence="2">Belongs to the NrfD family.</text>
</comment>
<dbReference type="AlphaFoldDB" id="A0A0A8X2G5"/>
<evidence type="ECO:0000313" key="9">
    <source>
        <dbReference type="Proteomes" id="UP000031014"/>
    </source>
</evidence>
<keyword evidence="4 7" id="KW-0812">Transmembrane</keyword>
<dbReference type="InterPro" id="IPR052049">
    <property type="entry name" value="Electron_transfer_protein"/>
</dbReference>
<dbReference type="EMBL" id="BASE01000031">
    <property type="protein sequence ID" value="GAM13404.1"/>
    <property type="molecule type" value="Genomic_DNA"/>
</dbReference>
<reference evidence="8 9" key="1">
    <citation type="submission" date="2013-06" db="EMBL/GenBank/DDBJ databases">
        <title>Whole genome shotgun sequence of Bacillus selenatarsenatis SF-1.</title>
        <authorList>
            <person name="Kuroda M."/>
            <person name="Sei K."/>
            <person name="Yamashita M."/>
            <person name="Ike M."/>
        </authorList>
    </citation>
    <scope>NUCLEOTIDE SEQUENCE [LARGE SCALE GENOMIC DNA]</scope>
    <source>
        <strain evidence="8 9">SF-1</strain>
    </source>
</reference>
<keyword evidence="5 7" id="KW-1133">Transmembrane helix</keyword>
<feature type="transmembrane region" description="Helical" evidence="7">
    <location>
        <begin position="312"/>
        <end position="333"/>
    </location>
</feature>
<feature type="transmembrane region" description="Helical" evidence="7">
    <location>
        <begin position="237"/>
        <end position="263"/>
    </location>
</feature>
<evidence type="ECO:0000313" key="8">
    <source>
        <dbReference type="EMBL" id="GAM13404.1"/>
    </source>
</evidence>
<evidence type="ECO:0000256" key="7">
    <source>
        <dbReference type="SAM" id="Phobius"/>
    </source>
</evidence>
<evidence type="ECO:0000256" key="5">
    <source>
        <dbReference type="ARBA" id="ARBA00022989"/>
    </source>
</evidence>
<keyword evidence="9" id="KW-1185">Reference proteome</keyword>
<dbReference type="Gene3D" id="1.20.1630.10">
    <property type="entry name" value="Formate dehydrogenase/DMSO reductase domain"/>
    <property type="match status" value="1"/>
</dbReference>
<accession>A0A0A8X2G5</accession>
<evidence type="ECO:0000256" key="4">
    <source>
        <dbReference type="ARBA" id="ARBA00022692"/>
    </source>
</evidence>
<dbReference type="InterPro" id="IPR005614">
    <property type="entry name" value="NrfD-like"/>
</dbReference>
<feature type="transmembrane region" description="Helical" evidence="7">
    <location>
        <begin position="39"/>
        <end position="68"/>
    </location>
</feature>
<evidence type="ECO:0000256" key="2">
    <source>
        <dbReference type="ARBA" id="ARBA00008929"/>
    </source>
</evidence>
<sequence length="406" mass="47160">MRKSNSIWWLVFSILVLIAFLLMYIRINQGLSFTNLNNLVGWGLWVTFYVYFLGISVGLFLSYGLIEIFNLEKYRDLGRVALYSSMVSLLVGLFFILIDIGHLGRFWTVFINRNVTSVLSWELHLYVLYFFVIAVLLFMDNLPSSWKPTNEPKRIKWLCKNRKSIIKYITYFGIPLAIAVHGGTGALFAVVKARAFWNSAIFPVIFLTSATLSGISAIIFFIGFFKKLKYSIGSLRNLSRIFFILLIFDNFLVLLQLFINYYSDINDRVAFINLIFLGDYSKSFWIGQIGIGVILTVLLFCIYFYSDQKFLYLWLSSITCLIGIWFIRMNFIAPTLSVPLIDGLAENMYRSNESFKYTPSIMEWIYSYFIIISGTIIYIFGINRIPNVRDALFRRKIKGDDIEQNI</sequence>
<proteinExistence type="inferred from homology"/>
<organism evidence="8 9">
    <name type="scientific">Mesobacillus selenatarsenatis (strain DSM 18680 / JCM 14380 / FERM P-15431 / SF-1)</name>
    <dbReference type="NCBI Taxonomy" id="1321606"/>
    <lineage>
        <taxon>Bacteria</taxon>
        <taxon>Bacillati</taxon>
        <taxon>Bacillota</taxon>
        <taxon>Bacilli</taxon>
        <taxon>Bacillales</taxon>
        <taxon>Bacillaceae</taxon>
        <taxon>Mesobacillus</taxon>
    </lineage>
</organism>
<protein>
    <submittedName>
        <fullName evidence="8">Molybdopterin oxidoreductase membrane subunit</fullName>
    </submittedName>
</protein>
<keyword evidence="6 7" id="KW-0472">Membrane</keyword>
<evidence type="ECO:0000256" key="3">
    <source>
        <dbReference type="ARBA" id="ARBA00022475"/>
    </source>
</evidence>
<feature type="transmembrane region" description="Helical" evidence="7">
    <location>
        <begin position="365"/>
        <end position="385"/>
    </location>
</feature>
<feature type="transmembrane region" description="Helical" evidence="7">
    <location>
        <begin position="165"/>
        <end position="188"/>
    </location>
</feature>
<dbReference type="Pfam" id="PF03916">
    <property type="entry name" value="NrfD"/>
    <property type="match status" value="1"/>
</dbReference>
<dbReference type="PANTHER" id="PTHR34856">
    <property type="entry name" value="PROTEIN NRFD"/>
    <property type="match status" value="1"/>
</dbReference>